<keyword evidence="7 9" id="KW-0472">Membrane</keyword>
<dbReference type="InterPro" id="IPR043926">
    <property type="entry name" value="ABCG_dom"/>
</dbReference>
<dbReference type="GO" id="GO:0140359">
    <property type="term" value="F:ABC-type transporter activity"/>
    <property type="evidence" value="ECO:0007669"/>
    <property type="project" value="InterPro"/>
</dbReference>
<dbReference type="FunFam" id="3.40.50.300:FF:000367">
    <property type="entry name" value="ABC transporter G family member 24"/>
    <property type="match status" value="1"/>
</dbReference>
<proteinExistence type="predicted"/>
<dbReference type="InterPro" id="IPR003439">
    <property type="entry name" value="ABC_transporter-like_ATP-bd"/>
</dbReference>
<dbReference type="KEGG" id="pfy:PFICI_02653"/>
<dbReference type="CDD" id="cd03213">
    <property type="entry name" value="ABCG_EPDR"/>
    <property type="match status" value="1"/>
</dbReference>
<dbReference type="PANTHER" id="PTHR48041:SF91">
    <property type="entry name" value="ABC TRANSPORTER G FAMILY MEMBER 28"/>
    <property type="match status" value="1"/>
</dbReference>
<dbReference type="InterPro" id="IPR050352">
    <property type="entry name" value="ABCG_transporters"/>
</dbReference>
<dbReference type="GO" id="GO:0016887">
    <property type="term" value="F:ATP hydrolysis activity"/>
    <property type="evidence" value="ECO:0007669"/>
    <property type="project" value="InterPro"/>
</dbReference>
<feature type="transmembrane region" description="Helical" evidence="9">
    <location>
        <begin position="276"/>
        <end position="298"/>
    </location>
</feature>
<evidence type="ECO:0000313" key="11">
    <source>
        <dbReference type="EMBL" id="ETS84628.1"/>
    </source>
</evidence>
<sequence length="995" mass="108407">MSGSALAVYGLDASDTPQDPYYPQADPTGPTFLDTGACVCALRTLPAVDSNATAWQCIGNQTQNVYVATTGKWFNTLNSDSNVKLPIYDASNGPNNSTTYGWDDSKSQLVEVTDQSGFTGYDRACTAVNQTTFSTAFYRATDEIARNVTPVDAAPCWRAGAAPIQLQNLTSWESQGCIEGFLCANNTANSLPQYCPPLTECQELRLAGAVCEFNGQNIGMGPFEPTICRAGYYCPSPGNEIIQCPSGSYCQPGAAKPTPCGVGGLCPAGSTYNRNVIPIVFLLLVDIAMIIVALVFVIRRRFHKTASAHAATLKSRPTGFGAYAAKSSGYHALDDEHDHENDQDTEMQPMQPGPIPRSQTWGFNAVMEMGFNRGTRAEQMENATGMSPELRSFVESMRRATDAAQFGLSFRYNNLSFQPKRSSKMILQNVTGSIDRGSVTAIMGGSGAGKSTFVNVLMGKTNHTGGSVAINGIPGKLKRYKKLIGYVPQDDVVLPELTVYENILHSARIRLPRTWKDKDVVAHVNAVIDCLELSHVRDSLVGTVGKPVISGGQRKRVSIGMELAAAPMAIFLDEPTSGLDATAASSIMGTLKAISRLGISVIVIIHQPRMEIFDMLDNLILLGNGQLIYEGPEADVQQYFEGNGYQFPPHSNHGDVVTDIITGNGRPYKAGGEISKESLIAYWKNSQQSLSWNSRPVSMAPVDSSAMNRVLKTRGASRVKQTWLCLQRAMLQQYRNGLVFWSEMTLASIAGFLIGLAENSKKGILFTGMYKAPFEILSVATDYKSAPETALLIAIAIGLVCAAPGVKVFSEEMLLHRREAEAGHSRLAYFVAKSIAVLPRMFLGCFHFSTWLLLLAVPVMNWGSAFLVNLLYFYCIYGLASFLSMFLRRDDAPLFATMIALIVGVLCGASPSLAKVQTWHLEWLWRASPAVWLAEVYVGQLVSPFADLYNIERAAQATGYHLDWFMNNLAVLFGIGSLYRILAFIGLFTGKRVRI</sequence>
<feature type="transmembrane region" description="Helical" evidence="9">
    <location>
        <begin position="738"/>
        <end position="757"/>
    </location>
</feature>
<dbReference type="EMBL" id="KI912110">
    <property type="protein sequence ID" value="ETS84628.1"/>
    <property type="molecule type" value="Genomic_DNA"/>
</dbReference>
<keyword evidence="12" id="KW-1185">Reference proteome</keyword>
<feature type="transmembrane region" description="Helical" evidence="9">
    <location>
        <begin position="894"/>
        <end position="914"/>
    </location>
</feature>
<evidence type="ECO:0000256" key="6">
    <source>
        <dbReference type="ARBA" id="ARBA00022989"/>
    </source>
</evidence>
<dbReference type="Proteomes" id="UP000030651">
    <property type="component" value="Unassembled WGS sequence"/>
</dbReference>
<feature type="transmembrane region" description="Helical" evidence="9">
    <location>
        <begin position="866"/>
        <end position="887"/>
    </location>
</feature>
<feature type="transmembrane region" description="Helical" evidence="9">
    <location>
        <begin position="790"/>
        <end position="809"/>
    </location>
</feature>
<dbReference type="InterPro" id="IPR027417">
    <property type="entry name" value="P-loop_NTPase"/>
</dbReference>
<dbReference type="PROSITE" id="PS50893">
    <property type="entry name" value="ABC_TRANSPORTER_2"/>
    <property type="match status" value="1"/>
</dbReference>
<evidence type="ECO:0000256" key="1">
    <source>
        <dbReference type="ARBA" id="ARBA00004141"/>
    </source>
</evidence>
<dbReference type="OMA" id="HSNHGDV"/>
<comment type="subcellular location">
    <subcellularLocation>
        <location evidence="1">Membrane</location>
        <topology evidence="1">Multi-pass membrane protein</topology>
    </subcellularLocation>
</comment>
<accession>W3XEV2</accession>
<evidence type="ECO:0000256" key="3">
    <source>
        <dbReference type="ARBA" id="ARBA00022692"/>
    </source>
</evidence>
<keyword evidence="4" id="KW-0547">Nucleotide-binding</keyword>
<dbReference type="SMART" id="SM00382">
    <property type="entry name" value="AAA"/>
    <property type="match status" value="1"/>
</dbReference>
<feature type="transmembrane region" description="Helical" evidence="9">
    <location>
        <begin position="830"/>
        <end position="854"/>
    </location>
</feature>
<evidence type="ECO:0000256" key="9">
    <source>
        <dbReference type="SAM" id="Phobius"/>
    </source>
</evidence>
<feature type="region of interest" description="Disordered" evidence="8">
    <location>
        <begin position="333"/>
        <end position="358"/>
    </location>
</feature>
<dbReference type="InParanoid" id="W3XEV2"/>
<reference evidence="12" key="1">
    <citation type="journal article" date="2015" name="BMC Genomics">
        <title>Genomic and transcriptomic analysis of the endophytic fungus Pestalotiopsis fici reveals its lifestyle and high potential for synthesis of natural products.</title>
        <authorList>
            <person name="Wang X."/>
            <person name="Zhang X."/>
            <person name="Liu L."/>
            <person name="Xiang M."/>
            <person name="Wang W."/>
            <person name="Sun X."/>
            <person name="Che Y."/>
            <person name="Guo L."/>
            <person name="Liu G."/>
            <person name="Guo L."/>
            <person name="Wang C."/>
            <person name="Yin W.B."/>
            <person name="Stadler M."/>
            <person name="Zhang X."/>
            <person name="Liu X."/>
        </authorList>
    </citation>
    <scope>NUCLEOTIDE SEQUENCE [LARGE SCALE GENOMIC DNA]</scope>
    <source>
        <strain evidence="12">W106-1 / CGMCC3.15140</strain>
    </source>
</reference>
<gene>
    <name evidence="11" type="ORF">PFICI_02653</name>
</gene>
<evidence type="ECO:0000256" key="7">
    <source>
        <dbReference type="ARBA" id="ARBA00023136"/>
    </source>
</evidence>
<dbReference type="InterPro" id="IPR017871">
    <property type="entry name" value="ABC_transporter-like_CS"/>
</dbReference>
<dbReference type="Pfam" id="PF00005">
    <property type="entry name" value="ABC_tran"/>
    <property type="match status" value="1"/>
</dbReference>
<keyword evidence="3 9" id="KW-0812">Transmembrane</keyword>
<evidence type="ECO:0000256" key="8">
    <source>
        <dbReference type="SAM" id="MobiDB-lite"/>
    </source>
</evidence>
<evidence type="ECO:0000256" key="5">
    <source>
        <dbReference type="ARBA" id="ARBA00022840"/>
    </source>
</evidence>
<dbReference type="PROSITE" id="PS00211">
    <property type="entry name" value="ABC_TRANSPORTER_1"/>
    <property type="match status" value="1"/>
</dbReference>
<keyword evidence="2" id="KW-0813">Transport</keyword>
<evidence type="ECO:0000256" key="2">
    <source>
        <dbReference type="ARBA" id="ARBA00022448"/>
    </source>
</evidence>
<dbReference type="InterPro" id="IPR003593">
    <property type="entry name" value="AAA+_ATPase"/>
</dbReference>
<feature type="compositionally biased region" description="Basic and acidic residues" evidence="8">
    <location>
        <begin position="333"/>
        <end position="342"/>
    </location>
</feature>
<keyword evidence="6 9" id="KW-1133">Transmembrane helix</keyword>
<dbReference type="HOGENOM" id="CLU_000604_57_3_1"/>
<dbReference type="OrthoDB" id="66620at2759"/>
<dbReference type="RefSeq" id="XP_007829425.1">
    <property type="nucleotide sequence ID" value="XM_007831234.1"/>
</dbReference>
<evidence type="ECO:0000313" key="12">
    <source>
        <dbReference type="Proteomes" id="UP000030651"/>
    </source>
</evidence>
<dbReference type="Pfam" id="PF19055">
    <property type="entry name" value="ABC2_membrane_7"/>
    <property type="match status" value="2"/>
</dbReference>
<dbReference type="GeneID" id="19267666"/>
<dbReference type="AlphaFoldDB" id="W3XEV2"/>
<dbReference type="PANTHER" id="PTHR48041">
    <property type="entry name" value="ABC TRANSPORTER G FAMILY MEMBER 28"/>
    <property type="match status" value="1"/>
</dbReference>
<dbReference type="GO" id="GO:0005524">
    <property type="term" value="F:ATP binding"/>
    <property type="evidence" value="ECO:0007669"/>
    <property type="project" value="UniProtKB-KW"/>
</dbReference>
<dbReference type="GO" id="GO:0016020">
    <property type="term" value="C:membrane"/>
    <property type="evidence" value="ECO:0007669"/>
    <property type="project" value="UniProtKB-SubCell"/>
</dbReference>
<feature type="domain" description="ABC transporter" evidence="10">
    <location>
        <begin position="410"/>
        <end position="649"/>
    </location>
</feature>
<dbReference type="SUPFAM" id="SSF52540">
    <property type="entry name" value="P-loop containing nucleoside triphosphate hydrolases"/>
    <property type="match status" value="1"/>
</dbReference>
<protein>
    <recommendedName>
        <fullName evidence="10">ABC transporter domain-containing protein</fullName>
    </recommendedName>
</protein>
<dbReference type="STRING" id="1229662.W3XEV2"/>
<feature type="transmembrane region" description="Helical" evidence="9">
    <location>
        <begin position="969"/>
        <end position="989"/>
    </location>
</feature>
<keyword evidence="5" id="KW-0067">ATP-binding</keyword>
<organism evidence="11 12">
    <name type="scientific">Pestalotiopsis fici (strain W106-1 / CGMCC3.15140)</name>
    <dbReference type="NCBI Taxonomy" id="1229662"/>
    <lineage>
        <taxon>Eukaryota</taxon>
        <taxon>Fungi</taxon>
        <taxon>Dikarya</taxon>
        <taxon>Ascomycota</taxon>
        <taxon>Pezizomycotina</taxon>
        <taxon>Sordariomycetes</taxon>
        <taxon>Xylariomycetidae</taxon>
        <taxon>Amphisphaeriales</taxon>
        <taxon>Sporocadaceae</taxon>
        <taxon>Pestalotiopsis</taxon>
    </lineage>
</organism>
<evidence type="ECO:0000256" key="4">
    <source>
        <dbReference type="ARBA" id="ARBA00022741"/>
    </source>
</evidence>
<name>W3XEV2_PESFW</name>
<dbReference type="Gene3D" id="3.40.50.300">
    <property type="entry name" value="P-loop containing nucleotide triphosphate hydrolases"/>
    <property type="match status" value="1"/>
</dbReference>
<dbReference type="eggNOG" id="KOG0061">
    <property type="taxonomic scope" value="Eukaryota"/>
</dbReference>
<evidence type="ECO:0000259" key="10">
    <source>
        <dbReference type="PROSITE" id="PS50893"/>
    </source>
</evidence>